<sequence length="33" mass="3817">MYDNCTTINSKSKNIFKKVLTIVVQCNQVKQRA</sequence>
<name>A0A8S5LWV1_9CAUD</name>
<proteinExistence type="predicted"/>
<accession>A0A8S5LWV1</accession>
<organism evidence="1">
    <name type="scientific">Siphoviridae sp. ctRiO19</name>
    <dbReference type="NCBI Taxonomy" id="2826337"/>
    <lineage>
        <taxon>Viruses</taxon>
        <taxon>Duplodnaviria</taxon>
        <taxon>Heunggongvirae</taxon>
        <taxon>Uroviricota</taxon>
        <taxon>Caudoviricetes</taxon>
    </lineage>
</organism>
<protein>
    <submittedName>
        <fullName evidence="1">Uncharacterized protein</fullName>
    </submittedName>
</protein>
<dbReference type="EMBL" id="BK014760">
    <property type="protein sequence ID" value="DAD74444.1"/>
    <property type="molecule type" value="Genomic_DNA"/>
</dbReference>
<evidence type="ECO:0000313" key="1">
    <source>
        <dbReference type="EMBL" id="DAD74444.1"/>
    </source>
</evidence>
<reference evidence="1" key="1">
    <citation type="journal article" date="2021" name="Proc. Natl. Acad. Sci. U.S.A.">
        <title>A Catalog of Tens of Thousands of Viruses from Human Metagenomes Reveals Hidden Associations with Chronic Diseases.</title>
        <authorList>
            <person name="Tisza M.J."/>
            <person name="Buck C.B."/>
        </authorList>
    </citation>
    <scope>NUCLEOTIDE SEQUENCE</scope>
    <source>
        <strain evidence="1">CtRiO19</strain>
    </source>
</reference>